<name>A0A0A8L2T1_9SACH</name>
<dbReference type="PROSITE" id="PS00028">
    <property type="entry name" value="ZINC_FINGER_C2H2_1"/>
    <property type="match status" value="1"/>
</dbReference>
<dbReference type="InterPro" id="IPR039258">
    <property type="entry name" value="ZNF511"/>
</dbReference>
<dbReference type="Proteomes" id="UP000031516">
    <property type="component" value="Unassembled WGS sequence"/>
</dbReference>
<evidence type="ECO:0000313" key="2">
    <source>
        <dbReference type="EMBL" id="CDO92432.1"/>
    </source>
</evidence>
<dbReference type="PANTHER" id="PTHR21354">
    <property type="entry name" value="ZINC FINGER PROTEIN 511"/>
    <property type="match status" value="1"/>
</dbReference>
<dbReference type="InterPro" id="IPR013087">
    <property type="entry name" value="Znf_C2H2_type"/>
</dbReference>
<evidence type="ECO:0000259" key="1">
    <source>
        <dbReference type="PROSITE" id="PS00028"/>
    </source>
</evidence>
<sequence>MTKRRLSQDNERNDLAGGSAILCTEPPCEHEWVDVELYPSHVDQLHANVCPQCSINLTSEYWLELHIEEYHDPFREGCKLKCLEFDCPVTFDNSSNRASHLKTYHNYSDKFNYDIIKSGY</sequence>
<dbReference type="PANTHER" id="PTHR21354:SF0">
    <property type="entry name" value="ZINC FINGER PROTEIN 511"/>
    <property type="match status" value="1"/>
</dbReference>
<feature type="domain" description="C2H2-type" evidence="1">
    <location>
        <begin position="82"/>
        <end position="105"/>
    </location>
</feature>
<dbReference type="SMART" id="SM00355">
    <property type="entry name" value="ZnF_C2H2"/>
    <property type="match status" value="2"/>
</dbReference>
<dbReference type="OrthoDB" id="18440at2759"/>
<comment type="caution">
    <text evidence="2">The sequence shown here is derived from an EMBL/GenBank/DDBJ whole genome shotgun (WGS) entry which is preliminary data.</text>
</comment>
<dbReference type="AlphaFoldDB" id="A0A0A8L2T1"/>
<proteinExistence type="predicted"/>
<dbReference type="Gene3D" id="3.30.160.60">
    <property type="entry name" value="Classic Zinc Finger"/>
    <property type="match status" value="1"/>
</dbReference>
<evidence type="ECO:0000313" key="3">
    <source>
        <dbReference type="Proteomes" id="UP000031516"/>
    </source>
</evidence>
<gene>
    <name evidence="2" type="ORF">KLDO_g752</name>
</gene>
<organism evidence="2 3">
    <name type="scientific">Kluyveromyces dobzhanskii CBS 2104</name>
    <dbReference type="NCBI Taxonomy" id="1427455"/>
    <lineage>
        <taxon>Eukaryota</taxon>
        <taxon>Fungi</taxon>
        <taxon>Dikarya</taxon>
        <taxon>Ascomycota</taxon>
        <taxon>Saccharomycotina</taxon>
        <taxon>Saccharomycetes</taxon>
        <taxon>Saccharomycetales</taxon>
        <taxon>Saccharomycetaceae</taxon>
        <taxon>Kluyveromyces</taxon>
    </lineage>
</organism>
<keyword evidence="3" id="KW-1185">Reference proteome</keyword>
<reference evidence="2 3" key="1">
    <citation type="submission" date="2014-03" db="EMBL/GenBank/DDBJ databases">
        <title>The genome of Kluyveromyces dobzhanskii.</title>
        <authorList>
            <person name="Nystedt B."/>
            <person name="Astrom S."/>
        </authorList>
    </citation>
    <scope>NUCLEOTIDE SEQUENCE [LARGE SCALE GENOMIC DNA]</scope>
    <source>
        <strain evidence="2 3">CBS 2104</strain>
    </source>
</reference>
<protein>
    <submittedName>
        <fullName evidence="2">WGS project CCBQ000000000 data, contig 00041</fullName>
    </submittedName>
</protein>
<accession>A0A0A8L2T1</accession>
<dbReference type="EMBL" id="CCBQ010000013">
    <property type="protein sequence ID" value="CDO92432.1"/>
    <property type="molecule type" value="Genomic_DNA"/>
</dbReference>